<accession>A0A1L5NKH3</accession>
<dbReference type="EMBL" id="CP017101">
    <property type="protein sequence ID" value="APO68405.1"/>
    <property type="molecule type" value="Genomic_DNA"/>
</dbReference>
<sequence length="67" mass="7738">MAETYCTRPIFAGVQRLNSASQMFFRSRHFALDEGNFSCYRPFHIFSGTRFVLRIQKSATTLMLPNA</sequence>
<reference evidence="1 2" key="1">
    <citation type="submission" date="2016-09" db="EMBL/GenBank/DDBJ databases">
        <title>The complete genome sequences of Rhizobium gallicum, symbiovars gallicum and phaseoli, symbionts associated to common bean (Phaseolus vulgaris).</title>
        <authorList>
            <person name="Bustos P."/>
            <person name="Santamaria R.I."/>
            <person name="Perez-Carrascal O.M."/>
            <person name="Juarez S."/>
            <person name="Lozano L."/>
            <person name="Martinez-Flores I."/>
            <person name="Martinez-Romero E."/>
            <person name="Cevallos M."/>
            <person name="Romero D."/>
            <person name="Davila G."/>
            <person name="Gonzalez V."/>
        </authorList>
    </citation>
    <scope>NUCLEOTIDE SEQUENCE [LARGE SCALE GENOMIC DNA]</scope>
    <source>
        <strain evidence="1 2">IE4872</strain>
    </source>
</reference>
<dbReference type="AlphaFoldDB" id="A0A1L5NKH3"/>
<evidence type="ECO:0000313" key="1">
    <source>
        <dbReference type="EMBL" id="APO68405.1"/>
    </source>
</evidence>
<proteinExistence type="predicted"/>
<dbReference type="Proteomes" id="UP000184749">
    <property type="component" value="Chromosome"/>
</dbReference>
<gene>
    <name evidence="1" type="ORF">IE4872_CH02800</name>
</gene>
<evidence type="ECO:0000313" key="2">
    <source>
        <dbReference type="Proteomes" id="UP000184749"/>
    </source>
</evidence>
<organism evidence="1 2">
    <name type="scientific">Rhizobium gallicum</name>
    <dbReference type="NCBI Taxonomy" id="56730"/>
    <lineage>
        <taxon>Bacteria</taxon>
        <taxon>Pseudomonadati</taxon>
        <taxon>Pseudomonadota</taxon>
        <taxon>Alphaproteobacteria</taxon>
        <taxon>Hyphomicrobiales</taxon>
        <taxon>Rhizobiaceae</taxon>
        <taxon>Rhizobium/Agrobacterium group</taxon>
        <taxon>Rhizobium</taxon>
    </lineage>
</organism>
<name>A0A1L5NKH3_9HYPH</name>
<protein>
    <submittedName>
        <fullName evidence="1">Uncharacterized protein</fullName>
    </submittedName>
</protein>
<dbReference type="STRING" id="56730.IE4872_CH02800"/>